<keyword evidence="5" id="KW-1185">Reference proteome</keyword>
<evidence type="ECO:0000256" key="2">
    <source>
        <dbReference type="SAM" id="MobiDB-lite"/>
    </source>
</evidence>
<evidence type="ECO:0000259" key="3">
    <source>
        <dbReference type="Pfam" id="PF13581"/>
    </source>
</evidence>
<dbReference type="InterPro" id="IPR003594">
    <property type="entry name" value="HATPase_dom"/>
</dbReference>
<dbReference type="PANTHER" id="PTHR35526:SF3">
    <property type="entry name" value="ANTI-SIGMA-F FACTOR RSBW"/>
    <property type="match status" value="1"/>
</dbReference>
<comment type="caution">
    <text evidence="4">The sequence shown here is derived from an EMBL/GenBank/DDBJ whole genome shotgun (WGS) entry which is preliminary data.</text>
</comment>
<feature type="region of interest" description="Disordered" evidence="2">
    <location>
        <begin position="123"/>
        <end position="147"/>
    </location>
</feature>
<protein>
    <submittedName>
        <fullName evidence="4">ATP-binding protein</fullName>
    </submittedName>
</protein>
<name>A0ABS3Y4M3_9ACTN</name>
<dbReference type="InterPro" id="IPR036890">
    <property type="entry name" value="HATPase_C_sf"/>
</dbReference>
<dbReference type="CDD" id="cd16936">
    <property type="entry name" value="HATPase_RsbW-like"/>
    <property type="match status" value="1"/>
</dbReference>
<feature type="domain" description="Histidine kinase/HSP90-like ATPase" evidence="3">
    <location>
        <begin position="29"/>
        <end position="130"/>
    </location>
</feature>
<keyword evidence="1" id="KW-0808">Transferase</keyword>
<sequence>MLEPLWEGLPTPGAASVSGSASCALPPCYEAVSSARKFTRRTLQRWGLTEQFDDVALVVSELVTNAMRHGLAPGADHGAASGDEGDPPVRLHLMRWSARLVCAVRDPSDRPPDTTAVRRAAHRGAHGGFGEDPGMLGGHGGRTALPDSMEYGGSMDRGGFPPVGDPLGLGDPLGRERVPGNGGNGGHGGAVEAVDAFDALGALDSEEFEVPGFTAESGRGLCLVDSFSDAWGWHPLSGPLAGKIVWALFRLGRETREGSVLSEPPGRRTHRP</sequence>
<dbReference type="Proteomes" id="UP000721954">
    <property type="component" value="Unassembled WGS sequence"/>
</dbReference>
<keyword evidence="1" id="KW-0723">Serine/threonine-protein kinase</keyword>
<proteinExistence type="predicted"/>
<reference evidence="4 5" key="1">
    <citation type="submission" date="2021-02" db="EMBL/GenBank/DDBJ databases">
        <title>Streptomyces spirodelae sp. nov., isolated from duckweed.</title>
        <authorList>
            <person name="Saimee Y."/>
            <person name="Duangmal K."/>
        </authorList>
    </citation>
    <scope>NUCLEOTIDE SEQUENCE [LARGE SCALE GENOMIC DNA]</scope>
    <source>
        <strain evidence="4 5">DSM 42105</strain>
    </source>
</reference>
<organism evidence="4 5">
    <name type="scientific">Streptomyces smyrnaeus</name>
    <dbReference type="NCBI Taxonomy" id="1387713"/>
    <lineage>
        <taxon>Bacteria</taxon>
        <taxon>Bacillati</taxon>
        <taxon>Actinomycetota</taxon>
        <taxon>Actinomycetes</taxon>
        <taxon>Kitasatosporales</taxon>
        <taxon>Streptomycetaceae</taxon>
        <taxon>Streptomyces</taxon>
    </lineage>
</organism>
<evidence type="ECO:0000313" key="4">
    <source>
        <dbReference type="EMBL" id="MBO8202603.1"/>
    </source>
</evidence>
<dbReference type="Gene3D" id="3.30.565.10">
    <property type="entry name" value="Histidine kinase-like ATPase, C-terminal domain"/>
    <property type="match status" value="1"/>
</dbReference>
<dbReference type="PANTHER" id="PTHR35526">
    <property type="entry name" value="ANTI-SIGMA-F FACTOR RSBW-RELATED"/>
    <property type="match status" value="1"/>
</dbReference>
<gene>
    <name evidence="4" type="ORF">JW613_30615</name>
</gene>
<dbReference type="Pfam" id="PF13581">
    <property type="entry name" value="HATPase_c_2"/>
    <property type="match status" value="1"/>
</dbReference>
<accession>A0ABS3Y4M3</accession>
<dbReference type="EMBL" id="JAFFZM010000026">
    <property type="protein sequence ID" value="MBO8202603.1"/>
    <property type="molecule type" value="Genomic_DNA"/>
</dbReference>
<feature type="compositionally biased region" description="Gly residues" evidence="2">
    <location>
        <begin position="126"/>
        <end position="141"/>
    </location>
</feature>
<keyword evidence="4" id="KW-0547">Nucleotide-binding</keyword>
<keyword evidence="1" id="KW-0418">Kinase</keyword>
<keyword evidence="4" id="KW-0067">ATP-binding</keyword>
<dbReference type="InterPro" id="IPR050267">
    <property type="entry name" value="Anti-sigma-factor_SerPK"/>
</dbReference>
<evidence type="ECO:0000313" key="5">
    <source>
        <dbReference type="Proteomes" id="UP000721954"/>
    </source>
</evidence>
<evidence type="ECO:0000256" key="1">
    <source>
        <dbReference type="ARBA" id="ARBA00022527"/>
    </source>
</evidence>
<dbReference type="GO" id="GO:0005524">
    <property type="term" value="F:ATP binding"/>
    <property type="evidence" value="ECO:0007669"/>
    <property type="project" value="UniProtKB-KW"/>
</dbReference>